<dbReference type="SUPFAM" id="SSF56219">
    <property type="entry name" value="DNase I-like"/>
    <property type="match status" value="1"/>
</dbReference>
<dbReference type="Gene3D" id="3.60.10.10">
    <property type="entry name" value="Endonuclease/exonuclease/phosphatase"/>
    <property type="match status" value="1"/>
</dbReference>
<dbReference type="InterPro" id="IPR005135">
    <property type="entry name" value="Endo/exonuclease/phosphatase"/>
</dbReference>
<dbReference type="Proteomes" id="UP001155586">
    <property type="component" value="Unassembled WGS sequence"/>
</dbReference>
<dbReference type="GO" id="GO:0005737">
    <property type="term" value="C:cytoplasm"/>
    <property type="evidence" value="ECO:0007669"/>
    <property type="project" value="UniProtKB-SubCell"/>
</dbReference>
<dbReference type="Pfam" id="PF03372">
    <property type="entry name" value="Exo_endo_phos"/>
    <property type="match status" value="1"/>
</dbReference>
<evidence type="ECO:0000256" key="2">
    <source>
        <dbReference type="HAMAP-Rule" id="MF_01119"/>
    </source>
</evidence>
<organism evidence="4 5">
    <name type="scientific">Vibrio paucivorans</name>
    <dbReference type="NCBI Taxonomy" id="2829489"/>
    <lineage>
        <taxon>Bacteria</taxon>
        <taxon>Pseudomonadati</taxon>
        <taxon>Pseudomonadota</taxon>
        <taxon>Gammaproteobacteria</taxon>
        <taxon>Vibrionales</taxon>
        <taxon>Vibrionaceae</taxon>
        <taxon>Vibrio</taxon>
    </lineage>
</organism>
<evidence type="ECO:0000313" key="4">
    <source>
        <dbReference type="EMBL" id="MCW8332891.1"/>
    </source>
</evidence>
<evidence type="ECO:0000313" key="5">
    <source>
        <dbReference type="Proteomes" id="UP001155586"/>
    </source>
</evidence>
<dbReference type="RefSeq" id="WP_265686589.1">
    <property type="nucleotide sequence ID" value="NZ_JAKRRX010000011.1"/>
</dbReference>
<feature type="domain" description="Endonuclease/exonuclease/phosphatase" evidence="3">
    <location>
        <begin position="69"/>
        <end position="274"/>
    </location>
</feature>
<dbReference type="GO" id="GO:0004519">
    <property type="term" value="F:endonuclease activity"/>
    <property type="evidence" value="ECO:0007669"/>
    <property type="project" value="UniProtKB-KW"/>
</dbReference>
<reference evidence="4" key="1">
    <citation type="submission" date="2022-02" db="EMBL/GenBank/DDBJ databases">
        <title>Vibrio sp. nov., a new bacterium isolated from Bohai sea, China.</title>
        <authorList>
            <person name="Yuan Y."/>
        </authorList>
    </citation>
    <scope>NUCLEOTIDE SEQUENCE</scope>
    <source>
        <strain evidence="4">DBSS07</strain>
    </source>
</reference>
<dbReference type="EMBL" id="JAKRRX010000011">
    <property type="protein sequence ID" value="MCW8332891.1"/>
    <property type="molecule type" value="Genomic_DNA"/>
</dbReference>
<sequence>MSIKKFSIAASVVLAVGFGGIAAYQSIFKLPTSPQLSVVTQDNAQPELRCFHSENTVPIDDNGQLSILVWNIYKQNRENWQQALNQYSRGQQLALLQEASMTKELKVWVSERQWFGSQVDAFKAFDVSAGVLNLSKHAPSLACAYTELEPWLRLPKSGLYAVYPLSNGQSLAVVNIHSVNFTYGTEEYQRQLDSLVAELTTHTGPIVFAGDFNSWSEERLAVMKSHLEALDLQEVRFSPDHRKEFINGLPLDHVFYRGLTLQNAKAPESDASDHNPLLVEFALMSNSP</sequence>
<dbReference type="InterPro" id="IPR022958">
    <property type="entry name" value="UPF0294"/>
</dbReference>
<comment type="similarity">
    <text evidence="2">Belongs to the UPF0294 family.</text>
</comment>
<dbReference type="NCBIfam" id="NF003842">
    <property type="entry name" value="PRK05421.1-4"/>
    <property type="match status" value="1"/>
</dbReference>
<keyword evidence="5" id="KW-1185">Reference proteome</keyword>
<name>A0A9X3HPW2_9VIBR</name>
<evidence type="ECO:0000259" key="3">
    <source>
        <dbReference type="Pfam" id="PF03372"/>
    </source>
</evidence>
<gene>
    <name evidence="4" type="ORF">MD483_03470</name>
</gene>
<keyword evidence="4" id="KW-0255">Endonuclease</keyword>
<protein>
    <recommendedName>
        <fullName evidence="2">UPF0294 protein MD483_03470</fullName>
    </recommendedName>
</protein>
<dbReference type="NCBIfam" id="NF003840">
    <property type="entry name" value="PRK05421.1-2"/>
    <property type="match status" value="1"/>
</dbReference>
<keyword evidence="4" id="KW-0378">Hydrolase</keyword>
<comment type="subcellular location">
    <subcellularLocation>
        <location evidence="2">Cytoplasm</location>
    </subcellularLocation>
</comment>
<proteinExistence type="inferred from homology"/>
<dbReference type="InterPro" id="IPR036691">
    <property type="entry name" value="Endo/exonu/phosph_ase_sf"/>
</dbReference>
<dbReference type="AlphaFoldDB" id="A0A9X3HPW2"/>
<dbReference type="NCBIfam" id="NF003841">
    <property type="entry name" value="PRK05421.1-3"/>
    <property type="match status" value="1"/>
</dbReference>
<evidence type="ECO:0000256" key="1">
    <source>
        <dbReference type="ARBA" id="ARBA00022490"/>
    </source>
</evidence>
<keyword evidence="4" id="KW-0540">Nuclease</keyword>
<keyword evidence="1 2" id="KW-0963">Cytoplasm</keyword>
<comment type="caution">
    <text evidence="4">The sequence shown here is derived from an EMBL/GenBank/DDBJ whole genome shotgun (WGS) entry which is preliminary data.</text>
</comment>
<dbReference type="HAMAP" id="MF_01119">
    <property type="entry name" value="UPF0294"/>
    <property type="match status" value="1"/>
</dbReference>
<accession>A0A9X3HPW2</accession>